<dbReference type="EMBL" id="DS704151">
    <property type="protein sequence ID" value="EEC05481.1"/>
    <property type="molecule type" value="Genomic_DNA"/>
</dbReference>
<feature type="region of interest" description="Disordered" evidence="1">
    <location>
        <begin position="1"/>
        <end position="22"/>
    </location>
</feature>
<dbReference type="VEuPathDB" id="VectorBase:ISCW004986"/>
<evidence type="ECO:0000313" key="4">
    <source>
        <dbReference type="Proteomes" id="UP000001555"/>
    </source>
</evidence>
<accession>B7PFV9</accession>
<keyword evidence="4" id="KW-1185">Reference proteome</keyword>
<proteinExistence type="predicted"/>
<name>B7PFV9_IXOSC</name>
<dbReference type="PaxDb" id="6945-B7PFV9"/>
<evidence type="ECO:0000313" key="3">
    <source>
        <dbReference type="EnsemblMetazoa" id="ISCW004986-PA"/>
    </source>
</evidence>
<dbReference type="HOGENOM" id="CLU_2815292_0_0_1"/>
<dbReference type="VEuPathDB" id="VectorBase:ISCI004986"/>
<evidence type="ECO:0000256" key="1">
    <source>
        <dbReference type="SAM" id="MobiDB-lite"/>
    </source>
</evidence>
<dbReference type="InParanoid" id="B7PFV9"/>
<dbReference type="EnsemblMetazoa" id="ISCW004986-RA">
    <property type="protein sequence ID" value="ISCW004986-PA"/>
    <property type="gene ID" value="ISCW004986"/>
</dbReference>
<dbReference type="Proteomes" id="UP000001555">
    <property type="component" value="Unassembled WGS sequence"/>
</dbReference>
<evidence type="ECO:0000313" key="2">
    <source>
        <dbReference type="EMBL" id="EEC05481.1"/>
    </source>
</evidence>
<reference evidence="3" key="2">
    <citation type="submission" date="2020-05" db="UniProtKB">
        <authorList>
            <consortium name="EnsemblMetazoa"/>
        </authorList>
    </citation>
    <scope>IDENTIFICATION</scope>
    <source>
        <strain evidence="3">wikel</strain>
    </source>
</reference>
<gene>
    <name evidence="2" type="ORF">IscW_ISCW004986</name>
</gene>
<dbReference type="AlphaFoldDB" id="B7PFV9"/>
<reference evidence="2 4" key="1">
    <citation type="submission" date="2008-03" db="EMBL/GenBank/DDBJ databases">
        <title>Annotation of Ixodes scapularis.</title>
        <authorList>
            <consortium name="Ixodes scapularis Genome Project Consortium"/>
            <person name="Caler E."/>
            <person name="Hannick L.I."/>
            <person name="Bidwell S."/>
            <person name="Joardar V."/>
            <person name="Thiagarajan M."/>
            <person name="Amedeo P."/>
            <person name="Galinsky K.J."/>
            <person name="Schobel S."/>
            <person name="Inman J."/>
            <person name="Hostetler J."/>
            <person name="Miller J."/>
            <person name="Hammond M."/>
            <person name="Megy K."/>
            <person name="Lawson D."/>
            <person name="Kodira C."/>
            <person name="Sutton G."/>
            <person name="Meyer J."/>
            <person name="Hill C.A."/>
            <person name="Birren B."/>
            <person name="Nene V."/>
            <person name="Collins F."/>
            <person name="Alarcon-Chaidez F."/>
            <person name="Wikel S."/>
            <person name="Strausberg R."/>
        </authorList>
    </citation>
    <scope>NUCLEOTIDE SEQUENCE [LARGE SCALE GENOMIC DNA]</scope>
    <source>
        <strain evidence="4">Wikel</strain>
        <strain evidence="2">Wikel colony</strain>
    </source>
</reference>
<organism>
    <name type="scientific">Ixodes scapularis</name>
    <name type="common">Black-legged tick</name>
    <name type="synonym">Deer tick</name>
    <dbReference type="NCBI Taxonomy" id="6945"/>
    <lineage>
        <taxon>Eukaryota</taxon>
        <taxon>Metazoa</taxon>
        <taxon>Ecdysozoa</taxon>
        <taxon>Arthropoda</taxon>
        <taxon>Chelicerata</taxon>
        <taxon>Arachnida</taxon>
        <taxon>Acari</taxon>
        <taxon>Parasitiformes</taxon>
        <taxon>Ixodida</taxon>
        <taxon>Ixodoidea</taxon>
        <taxon>Ixodidae</taxon>
        <taxon>Ixodinae</taxon>
        <taxon>Ixodes</taxon>
    </lineage>
</organism>
<protein>
    <submittedName>
        <fullName evidence="2 3">Uncharacterized protein</fullName>
    </submittedName>
</protein>
<sequence length="67" mass="7237">MKTRASQRDIGAGVNHSPLGGPVELQAAHARGDTRRECLVGTFPISAGHGLLDALAERRHLRPRTTR</sequence>
<dbReference type="EMBL" id="ABJB010378613">
    <property type="status" value="NOT_ANNOTATED_CDS"/>
    <property type="molecule type" value="Genomic_DNA"/>
</dbReference>